<evidence type="ECO:0000256" key="3">
    <source>
        <dbReference type="ARBA" id="ARBA00012746"/>
    </source>
</evidence>
<organism evidence="14 15">
    <name type="scientific">Plantimonas leprariae</name>
    <dbReference type="NCBI Taxonomy" id="2615207"/>
    <lineage>
        <taxon>Bacteria</taxon>
        <taxon>Pseudomonadati</taxon>
        <taxon>Pseudomonadota</taxon>
        <taxon>Alphaproteobacteria</taxon>
        <taxon>Hyphomicrobiales</taxon>
        <taxon>Aurantimonadaceae</taxon>
        <taxon>Plantimonas</taxon>
    </lineage>
</organism>
<feature type="active site" description="Nucleophile" evidence="11">
    <location>
        <position position="84"/>
    </location>
</feature>
<evidence type="ECO:0000259" key="13">
    <source>
        <dbReference type="PROSITE" id="PS51553"/>
    </source>
</evidence>
<dbReference type="RefSeq" id="WP_150973381.1">
    <property type="nucleotide sequence ID" value="NZ_VZDO01000023.1"/>
</dbReference>
<dbReference type="Pfam" id="PF00958">
    <property type="entry name" value="GMP_synt_C"/>
    <property type="match status" value="1"/>
</dbReference>
<dbReference type="Pfam" id="PF00117">
    <property type="entry name" value="GATase"/>
    <property type="match status" value="1"/>
</dbReference>
<evidence type="ECO:0000256" key="5">
    <source>
        <dbReference type="ARBA" id="ARBA00022598"/>
    </source>
</evidence>
<comment type="function">
    <text evidence="1 11">Catalyzes the synthesis of GMP from XMP.</text>
</comment>
<dbReference type="PRINTS" id="PR00096">
    <property type="entry name" value="GATASE"/>
</dbReference>
<keyword evidence="10 11" id="KW-0315">Glutamine amidotransferase</keyword>
<dbReference type="CDD" id="cd01997">
    <property type="entry name" value="GMP_synthase_C"/>
    <property type="match status" value="1"/>
</dbReference>
<dbReference type="SUPFAM" id="SSF52402">
    <property type="entry name" value="Adenine nucleotide alpha hydrolases-like"/>
    <property type="match status" value="1"/>
</dbReference>
<dbReference type="PANTHER" id="PTHR11922">
    <property type="entry name" value="GMP SYNTHASE-RELATED"/>
    <property type="match status" value="1"/>
</dbReference>
<dbReference type="EC" id="6.3.5.2" evidence="3 11"/>
<keyword evidence="15" id="KW-1185">Reference proteome</keyword>
<dbReference type="FunFam" id="3.40.50.620:FF:000001">
    <property type="entry name" value="GMP synthase [glutamine-hydrolyzing]"/>
    <property type="match status" value="1"/>
</dbReference>
<comment type="caution">
    <text evidence="14">The sequence shown here is derived from an EMBL/GenBank/DDBJ whole genome shotgun (WGS) entry which is preliminary data.</text>
</comment>
<dbReference type="NCBIfam" id="TIGR00888">
    <property type="entry name" value="guaA_Nterm"/>
    <property type="match status" value="1"/>
</dbReference>
<keyword evidence="8 11" id="KW-0658">Purine biosynthesis</keyword>
<evidence type="ECO:0000313" key="14">
    <source>
        <dbReference type="EMBL" id="KAB0676424.1"/>
    </source>
</evidence>
<dbReference type="UniPathway" id="UPA00189">
    <property type="reaction ID" value="UER00296"/>
</dbReference>
<dbReference type="GO" id="GO:0005524">
    <property type="term" value="F:ATP binding"/>
    <property type="evidence" value="ECO:0007669"/>
    <property type="project" value="UniProtKB-UniRule"/>
</dbReference>
<keyword evidence="5 11" id="KW-0436">Ligase</keyword>
<dbReference type="InterPro" id="IPR029062">
    <property type="entry name" value="Class_I_gatase-like"/>
</dbReference>
<dbReference type="InterPro" id="IPR022955">
    <property type="entry name" value="GMP_synthase"/>
</dbReference>
<feature type="active site" evidence="11">
    <location>
        <position position="176"/>
    </location>
</feature>
<dbReference type="InterPro" id="IPR001674">
    <property type="entry name" value="GMP_synth_C"/>
</dbReference>
<sequence length="518" mass="56350">MTAHPDTVLIVDFGSQVTQLIARRVREAGVYSEIVPFQSAEDGFARLQPKAVILSGSPASTTEETSPRAPQAIFDADVPVLGICYGQQTMCAQLGGRIEGGLHREFGRAFVEVKRASPLFDGVWAEGTRHQVWMSHGDRVTALPPGFEIVGVSPGAPFAAIADEARRFYGVQFHPEVVHTPDGAKLISNFVHRIAGLSGDWTMAAFREQAIEEIRQKVGRNKVICGLSGGVDSAVAAVLLHEAIGDQLTCIFVDHGLMRQGEAEEVVGLFRGHYNIPLVHVEAADLFLGALEGESDPEKKRKTIGRLFVETFEAEAAKLGGAEFLAQGTLYPDVIESVSFTGGPSVTIKSHHNVGGLPERMNMKLVEPLRELFKDEVRALGRELGLPESFVGRHPFPGPGLAIRCPGAVTREKLDILRQADAIYLDEIRKAGLYDAIWQAFAVLLPVQTVGVMGDGRTYEYVCALRAVTSVDGMTADFYPYDMEFLGAAATRIINEVRGINRVVYDVTSKPPGTIEWE</sequence>
<dbReference type="SUPFAM" id="SSF54810">
    <property type="entry name" value="GMP synthetase C-terminal dimerisation domain"/>
    <property type="match status" value="1"/>
</dbReference>
<dbReference type="HAMAP" id="MF_00344">
    <property type="entry name" value="GMP_synthase"/>
    <property type="match status" value="1"/>
</dbReference>
<dbReference type="Gene3D" id="3.40.50.880">
    <property type="match status" value="1"/>
</dbReference>
<name>A0A7V7TXZ6_9HYPH</name>
<evidence type="ECO:0000256" key="12">
    <source>
        <dbReference type="PROSITE-ProRule" id="PRU00886"/>
    </source>
</evidence>
<evidence type="ECO:0000256" key="2">
    <source>
        <dbReference type="ARBA" id="ARBA00005153"/>
    </source>
</evidence>
<dbReference type="NCBIfam" id="TIGR00884">
    <property type="entry name" value="guaA_Cterm"/>
    <property type="match status" value="1"/>
</dbReference>
<dbReference type="InterPro" id="IPR022310">
    <property type="entry name" value="NAD/GMP_synthase"/>
</dbReference>
<feature type="active site" evidence="11">
    <location>
        <position position="174"/>
    </location>
</feature>
<dbReference type="PRINTS" id="PR00097">
    <property type="entry name" value="ANTSNTHASEII"/>
</dbReference>
<dbReference type="Pfam" id="PF02540">
    <property type="entry name" value="NAD_synthase"/>
    <property type="match status" value="1"/>
</dbReference>
<dbReference type="NCBIfam" id="NF000848">
    <property type="entry name" value="PRK00074.1"/>
    <property type="match status" value="1"/>
</dbReference>
<keyword evidence="7 11" id="KW-0332">GMP biosynthesis</keyword>
<gene>
    <name evidence="11 14" type="primary">guaA</name>
    <name evidence="14" type="ORF">F6X38_21240</name>
</gene>
<comment type="subunit">
    <text evidence="11">Homodimer.</text>
</comment>
<evidence type="ECO:0000256" key="9">
    <source>
        <dbReference type="ARBA" id="ARBA00022840"/>
    </source>
</evidence>
<dbReference type="PANTHER" id="PTHR11922:SF2">
    <property type="entry name" value="GMP SYNTHASE [GLUTAMINE-HYDROLYZING]"/>
    <property type="match status" value="1"/>
</dbReference>
<evidence type="ECO:0000256" key="4">
    <source>
        <dbReference type="ARBA" id="ARBA00021562"/>
    </source>
</evidence>
<keyword evidence="9 11" id="KW-0067">ATP-binding</keyword>
<reference evidence="14 15" key="1">
    <citation type="submission" date="2019-09" db="EMBL/GenBank/DDBJ databases">
        <title>YIM 132180 draft genome.</title>
        <authorList>
            <person name="Zhang K."/>
        </authorList>
    </citation>
    <scope>NUCLEOTIDE SEQUENCE [LARGE SCALE GENOMIC DNA]</scope>
    <source>
        <strain evidence="14 15">YIM 132180</strain>
    </source>
</reference>
<dbReference type="Gene3D" id="3.40.50.620">
    <property type="entry name" value="HUPs"/>
    <property type="match status" value="1"/>
</dbReference>
<comment type="pathway">
    <text evidence="2 11">Purine metabolism; GMP biosynthesis; GMP from XMP (L-Gln route): step 1/1.</text>
</comment>
<dbReference type="GO" id="GO:0005829">
    <property type="term" value="C:cytosol"/>
    <property type="evidence" value="ECO:0007669"/>
    <property type="project" value="TreeGrafter"/>
</dbReference>
<dbReference type="AlphaFoldDB" id="A0A7V7TXZ6"/>
<comment type="catalytic activity">
    <reaction evidence="11">
        <text>XMP + L-glutamine + ATP + H2O = GMP + L-glutamate + AMP + diphosphate + 2 H(+)</text>
        <dbReference type="Rhea" id="RHEA:11680"/>
        <dbReference type="ChEBI" id="CHEBI:15377"/>
        <dbReference type="ChEBI" id="CHEBI:15378"/>
        <dbReference type="ChEBI" id="CHEBI:29985"/>
        <dbReference type="ChEBI" id="CHEBI:30616"/>
        <dbReference type="ChEBI" id="CHEBI:33019"/>
        <dbReference type="ChEBI" id="CHEBI:57464"/>
        <dbReference type="ChEBI" id="CHEBI:58115"/>
        <dbReference type="ChEBI" id="CHEBI:58359"/>
        <dbReference type="ChEBI" id="CHEBI:456215"/>
        <dbReference type="EC" id="6.3.5.2"/>
    </reaction>
</comment>
<feature type="binding site" evidence="12">
    <location>
        <begin position="228"/>
        <end position="234"/>
    </location>
    <ligand>
        <name>ATP</name>
        <dbReference type="ChEBI" id="CHEBI:30616"/>
    </ligand>
</feature>
<protein>
    <recommendedName>
        <fullName evidence="4 11">GMP synthase [glutamine-hydrolyzing]</fullName>
        <ecNumber evidence="3 11">6.3.5.2</ecNumber>
    </recommendedName>
    <alternativeName>
        <fullName evidence="11">GMP synthetase</fullName>
    </alternativeName>
    <alternativeName>
        <fullName evidence="11">Glutamine amidotransferase</fullName>
    </alternativeName>
</protein>
<evidence type="ECO:0000256" key="10">
    <source>
        <dbReference type="ARBA" id="ARBA00022962"/>
    </source>
</evidence>
<dbReference type="PROSITE" id="PS51273">
    <property type="entry name" value="GATASE_TYPE_1"/>
    <property type="match status" value="1"/>
</dbReference>
<dbReference type="FunFam" id="3.40.50.880:FF:000001">
    <property type="entry name" value="GMP synthase [glutamine-hydrolyzing]"/>
    <property type="match status" value="1"/>
</dbReference>
<dbReference type="CDD" id="cd01742">
    <property type="entry name" value="GATase1_GMP_Synthase"/>
    <property type="match status" value="1"/>
</dbReference>
<evidence type="ECO:0000256" key="1">
    <source>
        <dbReference type="ARBA" id="ARBA00002332"/>
    </source>
</evidence>
<dbReference type="Gene3D" id="3.30.300.10">
    <property type="match status" value="1"/>
</dbReference>
<dbReference type="InterPro" id="IPR017926">
    <property type="entry name" value="GATASE"/>
</dbReference>
<dbReference type="Proteomes" id="UP000432089">
    <property type="component" value="Unassembled WGS sequence"/>
</dbReference>
<dbReference type="InterPro" id="IPR025777">
    <property type="entry name" value="GMPS_ATP_PPase_dom"/>
</dbReference>
<evidence type="ECO:0000313" key="15">
    <source>
        <dbReference type="Proteomes" id="UP000432089"/>
    </source>
</evidence>
<evidence type="ECO:0000256" key="8">
    <source>
        <dbReference type="ARBA" id="ARBA00022755"/>
    </source>
</evidence>
<dbReference type="InterPro" id="IPR014729">
    <property type="entry name" value="Rossmann-like_a/b/a_fold"/>
</dbReference>
<accession>A0A7V7TXZ6</accession>
<dbReference type="GO" id="GO:0003921">
    <property type="term" value="F:GMP synthase activity"/>
    <property type="evidence" value="ECO:0007669"/>
    <property type="project" value="InterPro"/>
</dbReference>
<evidence type="ECO:0000256" key="11">
    <source>
        <dbReference type="HAMAP-Rule" id="MF_00344"/>
    </source>
</evidence>
<dbReference type="FunFam" id="3.30.300.10:FF:000002">
    <property type="entry name" value="GMP synthase [glutamine-hydrolyzing]"/>
    <property type="match status" value="1"/>
</dbReference>
<evidence type="ECO:0000256" key="6">
    <source>
        <dbReference type="ARBA" id="ARBA00022741"/>
    </source>
</evidence>
<dbReference type="PROSITE" id="PS51553">
    <property type="entry name" value="GMPS_ATP_PPASE"/>
    <property type="match status" value="1"/>
</dbReference>
<evidence type="ECO:0000256" key="7">
    <source>
        <dbReference type="ARBA" id="ARBA00022749"/>
    </source>
</evidence>
<keyword evidence="6 11" id="KW-0547">Nucleotide-binding</keyword>
<dbReference type="SUPFAM" id="SSF52317">
    <property type="entry name" value="Class I glutamine amidotransferase-like"/>
    <property type="match status" value="1"/>
</dbReference>
<dbReference type="EMBL" id="VZDO01000023">
    <property type="protein sequence ID" value="KAB0676424.1"/>
    <property type="molecule type" value="Genomic_DNA"/>
</dbReference>
<proteinExistence type="inferred from homology"/>
<dbReference type="InterPro" id="IPR004739">
    <property type="entry name" value="GMP_synth_GATase"/>
</dbReference>
<feature type="domain" description="GMPS ATP-PPase" evidence="13">
    <location>
        <begin position="201"/>
        <end position="393"/>
    </location>
</feature>